<dbReference type="InterPro" id="IPR012337">
    <property type="entry name" value="RNaseH-like_sf"/>
</dbReference>
<keyword evidence="3" id="KW-1185">Reference proteome</keyword>
<feature type="domain" description="Integrase catalytic" evidence="1">
    <location>
        <begin position="1"/>
        <end position="66"/>
    </location>
</feature>
<evidence type="ECO:0000259" key="1">
    <source>
        <dbReference type="PROSITE" id="PS50994"/>
    </source>
</evidence>
<sequence length="66" mass="7582">MWFKNAAFANVVDFIIAEIVQVYGVPQQLITDRGSNIFSETSENFYEFLEIKNKLTTTYGPQETVN</sequence>
<dbReference type="SUPFAM" id="SSF53098">
    <property type="entry name" value="Ribonuclease H-like"/>
    <property type="match status" value="1"/>
</dbReference>
<dbReference type="GO" id="GO:0005634">
    <property type="term" value="C:nucleus"/>
    <property type="evidence" value="ECO:0007669"/>
    <property type="project" value="UniProtKB-ARBA"/>
</dbReference>
<proteinExistence type="predicted"/>
<comment type="caution">
    <text evidence="2">The sequence shown here is derived from an EMBL/GenBank/DDBJ whole genome shotgun (WGS) entry which is preliminary data.</text>
</comment>
<evidence type="ECO:0000313" key="3">
    <source>
        <dbReference type="Proteomes" id="UP000187429"/>
    </source>
</evidence>
<dbReference type="OrthoDB" id="2273864at2759"/>
<dbReference type="GO" id="GO:0003676">
    <property type="term" value="F:nucleic acid binding"/>
    <property type="evidence" value="ECO:0007669"/>
    <property type="project" value="InterPro"/>
</dbReference>
<protein>
    <recommendedName>
        <fullName evidence="1">Integrase catalytic domain-containing protein</fullName>
    </recommendedName>
</protein>
<dbReference type="InterPro" id="IPR036397">
    <property type="entry name" value="RNaseH_sf"/>
</dbReference>
<reference evidence="3" key="1">
    <citation type="submission" date="2017-01" db="EMBL/GenBank/DDBJ databases">
        <authorList>
            <person name="Wang Y."/>
            <person name="White M."/>
            <person name="Kvist S."/>
            <person name="Moncalvo J.-M."/>
        </authorList>
    </citation>
    <scope>NUCLEOTIDE SEQUENCE [LARGE SCALE GENOMIC DNA]</scope>
    <source>
        <strain evidence="3">ID-206-W2</strain>
    </source>
</reference>
<organism evidence="2 3">
    <name type="scientific">Smittium culicis</name>
    <dbReference type="NCBI Taxonomy" id="133412"/>
    <lineage>
        <taxon>Eukaryota</taxon>
        <taxon>Fungi</taxon>
        <taxon>Fungi incertae sedis</taxon>
        <taxon>Zoopagomycota</taxon>
        <taxon>Kickxellomycotina</taxon>
        <taxon>Harpellomycetes</taxon>
        <taxon>Harpellales</taxon>
        <taxon>Legeriomycetaceae</taxon>
        <taxon>Smittium</taxon>
    </lineage>
</organism>
<evidence type="ECO:0000313" key="2">
    <source>
        <dbReference type="EMBL" id="OMJ30132.1"/>
    </source>
</evidence>
<dbReference type="Gene3D" id="3.30.420.10">
    <property type="entry name" value="Ribonuclease H-like superfamily/Ribonuclease H"/>
    <property type="match status" value="1"/>
</dbReference>
<dbReference type="Proteomes" id="UP000187429">
    <property type="component" value="Unassembled WGS sequence"/>
</dbReference>
<accession>A0A1R1YTB2</accession>
<dbReference type="AlphaFoldDB" id="A0A1R1YTB2"/>
<name>A0A1R1YTB2_9FUNG</name>
<gene>
    <name evidence="2" type="ORF">AYI69_g336</name>
</gene>
<dbReference type="GO" id="GO:0015074">
    <property type="term" value="P:DNA integration"/>
    <property type="evidence" value="ECO:0007669"/>
    <property type="project" value="InterPro"/>
</dbReference>
<dbReference type="EMBL" id="LSSM01000076">
    <property type="protein sequence ID" value="OMJ30132.1"/>
    <property type="molecule type" value="Genomic_DNA"/>
</dbReference>
<dbReference type="InterPro" id="IPR001584">
    <property type="entry name" value="Integrase_cat-core"/>
</dbReference>
<dbReference type="PROSITE" id="PS50994">
    <property type="entry name" value="INTEGRASE"/>
    <property type="match status" value="1"/>
</dbReference>